<protein>
    <recommendedName>
        <fullName evidence="3">Virion structural protein</fullName>
    </recommendedName>
</protein>
<dbReference type="EMBL" id="VCYH01000002">
    <property type="protein sequence ID" value="MDN7024145.1"/>
    <property type="molecule type" value="Genomic_DNA"/>
</dbReference>
<comment type="caution">
    <text evidence="1">The sequence shown here is derived from an EMBL/GenBank/DDBJ whole genome shotgun (WGS) entry which is preliminary data.</text>
</comment>
<dbReference type="Proteomes" id="UP001168338">
    <property type="component" value="Unassembled WGS sequence"/>
</dbReference>
<sequence length="293" mass="32418">MSLYQLYVVPAEGREDEIAQMNAVKDIFTDYKITLDSLWMNEESETRGVTTSTSFQLGTLGSSTVSGGVTMPVLRPIGSTAIVEVNNPDRSEVFRIYEGSVSDGDITEGNIIAEIDPGALEYESQNNYWIQQVYYYQMGGVFLAQDSGTTTRISPLISIYPTRDDVTCVVIRAIQITGGGAVGGSTPVRVDTRFRDSTVTYEPESYSEVTLLLETPDEKTGNTWRKIFTESAKREGLDADWYDIDYFGGDASRPYITIYGKSGASDESETDVTLDLKHYYFAVTVQNVASQID</sequence>
<evidence type="ECO:0000313" key="1">
    <source>
        <dbReference type="EMBL" id="MDN7024145.1"/>
    </source>
</evidence>
<gene>
    <name evidence="1" type="ORF">FGU65_04445</name>
</gene>
<name>A0ABT8M891_9EURY</name>
<proteinExistence type="predicted"/>
<organism evidence="1 2">
    <name type="scientific">Methanoculleus frigidifontis</name>
    <dbReference type="NCBI Taxonomy" id="2584085"/>
    <lineage>
        <taxon>Archaea</taxon>
        <taxon>Methanobacteriati</taxon>
        <taxon>Methanobacteriota</taxon>
        <taxon>Stenosarchaea group</taxon>
        <taxon>Methanomicrobia</taxon>
        <taxon>Methanomicrobiales</taxon>
        <taxon>Methanomicrobiaceae</taxon>
        <taxon>Methanoculleus</taxon>
    </lineage>
</organism>
<evidence type="ECO:0008006" key="3">
    <source>
        <dbReference type="Google" id="ProtNLM"/>
    </source>
</evidence>
<accession>A0ABT8M891</accession>
<keyword evidence="2" id="KW-1185">Reference proteome</keyword>
<reference evidence="1" key="1">
    <citation type="submission" date="2019-05" db="EMBL/GenBank/DDBJ databases">
        <title>Methanoculleus sp. FWC-SCC1, a methanogenic archaeon isolated from deep marine cold seep.</title>
        <authorList>
            <person name="Chen Y.-W."/>
            <person name="Chen S.-C."/>
            <person name="Teng N.-H."/>
            <person name="Lai M.-C."/>
        </authorList>
    </citation>
    <scope>NUCLEOTIDE SEQUENCE</scope>
    <source>
        <strain evidence="1">FWC-SCC1</strain>
    </source>
</reference>
<evidence type="ECO:0000313" key="2">
    <source>
        <dbReference type="Proteomes" id="UP001168338"/>
    </source>
</evidence>